<comment type="caution">
    <text evidence="1">The sequence shown here is derived from an EMBL/GenBank/DDBJ whole genome shotgun (WGS) entry which is preliminary data.</text>
</comment>
<dbReference type="Proteomes" id="UP001295420">
    <property type="component" value="Unassembled WGS sequence"/>
</dbReference>
<dbReference type="EMBL" id="CAKMTQ010000001">
    <property type="protein sequence ID" value="CAH1521298.1"/>
    <property type="molecule type" value="Genomic_DNA"/>
</dbReference>
<dbReference type="RefSeq" id="WP_409929983.1">
    <property type="nucleotide sequence ID" value="NZ_CAKMTQ010000001.1"/>
</dbReference>
<proteinExistence type="predicted"/>
<dbReference type="Gene3D" id="1.10.10.60">
    <property type="entry name" value="Homeodomain-like"/>
    <property type="match status" value="1"/>
</dbReference>
<reference evidence="1" key="1">
    <citation type="submission" date="2022-01" db="EMBL/GenBank/DDBJ databases">
        <authorList>
            <person name="Lagorce A."/>
        </authorList>
    </citation>
    <scope>NUCLEOTIDE SEQUENCE</scope>
    <source>
        <strain evidence="1">Th15_F1_D04</strain>
    </source>
</reference>
<evidence type="ECO:0000313" key="2">
    <source>
        <dbReference type="Proteomes" id="UP001295420"/>
    </source>
</evidence>
<name>A0AAU9Q023_9VIBR</name>
<evidence type="ECO:0000313" key="1">
    <source>
        <dbReference type="EMBL" id="CAH1521298.1"/>
    </source>
</evidence>
<gene>
    <name evidence="1" type="ORF">THF1D04_10750</name>
</gene>
<protein>
    <submittedName>
        <fullName evidence="1">Whole genome shotgun sequence</fullName>
    </submittedName>
</protein>
<organism evidence="1 2">
    <name type="scientific">Vibrio owensii</name>
    <dbReference type="NCBI Taxonomy" id="696485"/>
    <lineage>
        <taxon>Bacteria</taxon>
        <taxon>Pseudomonadati</taxon>
        <taxon>Pseudomonadota</taxon>
        <taxon>Gammaproteobacteria</taxon>
        <taxon>Vibrionales</taxon>
        <taxon>Vibrionaceae</taxon>
        <taxon>Vibrio</taxon>
    </lineage>
</organism>
<dbReference type="AlphaFoldDB" id="A0AAU9Q023"/>
<sequence length="162" mass="18627">MSRKTKRTRARDKRFFEALDDGATIGEAAKIAGYSRRSIYDYSAEDPSFAQQLDDSRMDIVERLEKEADRRAMEGVTDFKSIKTSKDQYKVIPFVKYSDSLLMFRLKALAPEKYRDNYKPPELPDELEDVSIEDITTELGKTLMAFMDVEDLADDDADQNNA</sequence>
<accession>A0AAU9Q023</accession>